<organism evidence="4 5">
    <name type="scientific">Marinactinospora thermotolerans DSM 45154</name>
    <dbReference type="NCBI Taxonomy" id="1122192"/>
    <lineage>
        <taxon>Bacteria</taxon>
        <taxon>Bacillati</taxon>
        <taxon>Actinomycetota</taxon>
        <taxon>Actinomycetes</taxon>
        <taxon>Streptosporangiales</taxon>
        <taxon>Nocardiopsidaceae</taxon>
        <taxon>Marinactinospora</taxon>
    </lineage>
</organism>
<evidence type="ECO:0000313" key="4">
    <source>
        <dbReference type="EMBL" id="SKA38479.1"/>
    </source>
</evidence>
<evidence type="ECO:0000256" key="1">
    <source>
        <dbReference type="ARBA" id="ARBA00022527"/>
    </source>
</evidence>
<dbReference type="PANTHER" id="PTHR35526">
    <property type="entry name" value="ANTI-SIGMA-F FACTOR RSBW-RELATED"/>
    <property type="match status" value="1"/>
</dbReference>
<dbReference type="InterPro" id="IPR036890">
    <property type="entry name" value="HATPase_C_sf"/>
</dbReference>
<dbReference type="InterPro" id="IPR050267">
    <property type="entry name" value="Anti-sigma-factor_SerPK"/>
</dbReference>
<dbReference type="EMBL" id="FUWS01000019">
    <property type="protein sequence ID" value="SKA38479.1"/>
    <property type="molecule type" value="Genomic_DNA"/>
</dbReference>
<gene>
    <name evidence="4" type="ORF">SAMN02745673_04839</name>
</gene>
<evidence type="ECO:0000313" key="5">
    <source>
        <dbReference type="Proteomes" id="UP000190637"/>
    </source>
</evidence>
<dbReference type="SUPFAM" id="SSF55874">
    <property type="entry name" value="ATPase domain of HSP90 chaperone/DNA topoisomerase II/histidine kinase"/>
    <property type="match status" value="1"/>
</dbReference>
<dbReference type="Gene3D" id="3.30.565.10">
    <property type="entry name" value="Histidine kinase-like ATPase, C-terminal domain"/>
    <property type="match status" value="1"/>
</dbReference>
<dbReference type="PANTHER" id="PTHR35526:SF3">
    <property type="entry name" value="ANTI-SIGMA-F FACTOR RSBW"/>
    <property type="match status" value="1"/>
</dbReference>
<dbReference type="AlphaFoldDB" id="A0A1T4TE62"/>
<sequence>MSVCFSAFPGRPEGVALARRFVGGALRIAPEADVSAEMVERAELITSELCANAVLHTLSGGPDGTFRVRVQVDARGARTEVRTLPPRRPCDLPRVLEPDPGSERGRGMFLVDRLAARWGTLAPAEDGVYFVLRWLSPPAPPPRPAPLPRRSAVERRGR</sequence>
<dbReference type="Pfam" id="PF13581">
    <property type="entry name" value="HATPase_c_2"/>
    <property type="match status" value="1"/>
</dbReference>
<keyword evidence="1" id="KW-0723">Serine/threonine-protein kinase</keyword>
<dbReference type="STRING" id="1122192.SAMN02745673_04839"/>
<protein>
    <submittedName>
        <fullName evidence="4">Anti-sigma regulatory factor (Ser/Thr protein kinase)</fullName>
    </submittedName>
</protein>
<feature type="domain" description="Histidine kinase/HSP90-like ATPase" evidence="3">
    <location>
        <begin position="8"/>
        <end position="116"/>
    </location>
</feature>
<dbReference type="RefSeq" id="WP_078764050.1">
    <property type="nucleotide sequence ID" value="NZ_FUWS01000019.1"/>
</dbReference>
<keyword evidence="5" id="KW-1185">Reference proteome</keyword>
<accession>A0A1T4TE62</accession>
<feature type="compositionally biased region" description="Pro residues" evidence="2">
    <location>
        <begin position="137"/>
        <end position="147"/>
    </location>
</feature>
<feature type="region of interest" description="Disordered" evidence="2">
    <location>
        <begin position="137"/>
        <end position="158"/>
    </location>
</feature>
<evidence type="ECO:0000259" key="3">
    <source>
        <dbReference type="Pfam" id="PF13581"/>
    </source>
</evidence>
<dbReference type="InterPro" id="IPR003594">
    <property type="entry name" value="HATPase_dom"/>
</dbReference>
<reference evidence="4 5" key="1">
    <citation type="submission" date="2017-02" db="EMBL/GenBank/DDBJ databases">
        <authorList>
            <person name="Peterson S.W."/>
        </authorList>
    </citation>
    <scope>NUCLEOTIDE SEQUENCE [LARGE SCALE GENOMIC DNA]</scope>
    <source>
        <strain evidence="4 5">DSM 45154</strain>
    </source>
</reference>
<dbReference type="GO" id="GO:0004674">
    <property type="term" value="F:protein serine/threonine kinase activity"/>
    <property type="evidence" value="ECO:0007669"/>
    <property type="project" value="UniProtKB-KW"/>
</dbReference>
<proteinExistence type="predicted"/>
<keyword evidence="4" id="KW-0418">Kinase</keyword>
<dbReference type="OrthoDB" id="3430553at2"/>
<dbReference type="CDD" id="cd16936">
    <property type="entry name" value="HATPase_RsbW-like"/>
    <property type="match status" value="1"/>
</dbReference>
<dbReference type="Proteomes" id="UP000190637">
    <property type="component" value="Unassembled WGS sequence"/>
</dbReference>
<keyword evidence="4" id="KW-0808">Transferase</keyword>
<name>A0A1T4TE62_9ACTN</name>
<evidence type="ECO:0000256" key="2">
    <source>
        <dbReference type="SAM" id="MobiDB-lite"/>
    </source>
</evidence>